<accession>A0A0D2LRP0</accession>
<dbReference type="Proteomes" id="UP000054498">
    <property type="component" value="Unassembled WGS sequence"/>
</dbReference>
<proteinExistence type="predicted"/>
<dbReference type="GeneID" id="25731092"/>
<dbReference type="PROSITE" id="PS50110">
    <property type="entry name" value="RESPONSE_REGULATORY"/>
    <property type="match status" value="1"/>
</dbReference>
<evidence type="ECO:0000256" key="1">
    <source>
        <dbReference type="PROSITE-ProRule" id="PRU00169"/>
    </source>
</evidence>
<evidence type="ECO:0000313" key="3">
    <source>
        <dbReference type="EMBL" id="KIY94349.1"/>
    </source>
</evidence>
<dbReference type="AlphaFoldDB" id="A0A0D2LRP0"/>
<dbReference type="Gene3D" id="3.40.50.2300">
    <property type="match status" value="1"/>
</dbReference>
<keyword evidence="4" id="KW-1185">Reference proteome</keyword>
<protein>
    <recommendedName>
        <fullName evidence="2">Response regulatory domain-containing protein</fullName>
    </recommendedName>
</protein>
<evidence type="ECO:0000313" key="4">
    <source>
        <dbReference type="Proteomes" id="UP000054498"/>
    </source>
</evidence>
<feature type="modified residue" description="4-aspartylphosphate" evidence="1">
    <location>
        <position position="117"/>
    </location>
</feature>
<dbReference type="KEGG" id="mng:MNEG_13612"/>
<dbReference type="OrthoDB" id="60033at2759"/>
<dbReference type="InterPro" id="IPR001789">
    <property type="entry name" value="Sig_transdc_resp-reg_receiver"/>
</dbReference>
<keyword evidence="1" id="KW-0597">Phosphoprotein</keyword>
<dbReference type="SUPFAM" id="SSF52172">
    <property type="entry name" value="CheY-like"/>
    <property type="match status" value="1"/>
</dbReference>
<dbReference type="EMBL" id="KK104154">
    <property type="protein sequence ID" value="KIY94349.1"/>
    <property type="molecule type" value="Genomic_DNA"/>
</dbReference>
<name>A0A0D2LRP0_9CHLO</name>
<feature type="domain" description="Response regulatory" evidence="2">
    <location>
        <begin position="47"/>
        <end position="185"/>
    </location>
</feature>
<reference evidence="3 4" key="1">
    <citation type="journal article" date="2013" name="BMC Genomics">
        <title>Reconstruction of the lipid metabolism for the microalga Monoraphidium neglectum from its genome sequence reveals characteristics suitable for biofuel production.</title>
        <authorList>
            <person name="Bogen C."/>
            <person name="Al-Dilaimi A."/>
            <person name="Albersmeier A."/>
            <person name="Wichmann J."/>
            <person name="Grundmann M."/>
            <person name="Rupp O."/>
            <person name="Lauersen K.J."/>
            <person name="Blifernez-Klassen O."/>
            <person name="Kalinowski J."/>
            <person name="Goesmann A."/>
            <person name="Mussgnug J.H."/>
            <person name="Kruse O."/>
        </authorList>
    </citation>
    <scope>NUCLEOTIDE SEQUENCE [LARGE SCALE GENOMIC DNA]</scope>
    <source>
        <strain evidence="3 4">SAG 48.87</strain>
    </source>
</reference>
<dbReference type="InterPro" id="IPR011006">
    <property type="entry name" value="CheY-like_superfamily"/>
</dbReference>
<dbReference type="RefSeq" id="XP_013893369.1">
    <property type="nucleotide sequence ID" value="XM_014037915.1"/>
</dbReference>
<organism evidence="3 4">
    <name type="scientific">Monoraphidium neglectum</name>
    <dbReference type="NCBI Taxonomy" id="145388"/>
    <lineage>
        <taxon>Eukaryota</taxon>
        <taxon>Viridiplantae</taxon>
        <taxon>Chlorophyta</taxon>
        <taxon>core chlorophytes</taxon>
        <taxon>Chlorophyceae</taxon>
        <taxon>CS clade</taxon>
        <taxon>Sphaeropleales</taxon>
        <taxon>Selenastraceae</taxon>
        <taxon>Monoraphidium</taxon>
    </lineage>
</organism>
<dbReference type="GO" id="GO:0000160">
    <property type="term" value="P:phosphorelay signal transduction system"/>
    <property type="evidence" value="ECO:0007669"/>
    <property type="project" value="InterPro"/>
</dbReference>
<gene>
    <name evidence="3" type="ORF">MNEG_13612</name>
</gene>
<dbReference type="STRING" id="145388.A0A0D2LRP0"/>
<evidence type="ECO:0000259" key="2">
    <source>
        <dbReference type="PROSITE" id="PS50110"/>
    </source>
</evidence>
<sequence>MAAAVACEVDLNAAASAARATPTAVAAATAAAPLFPGRPDFPRGLNVLLIDDAGAACCGAARAQLEQLGYEVAVLPAHALATDPAQMRQQLLQQQSEPQPGSFSPAGGALFDVVLADLPTTAAAAGDGGVRALAAATGAVGVPLVLMGARCGAAQVMEGVDAGAADFLERPLSSLKLQNLWQHAVRRAMAARRPCASADAAAGAAGARRRLTLKRCGSSAAPCGAVSVCAAAWPDGGADEHAPAVSSPYGCGAAASPCGPSLDEEDELEALVFGSLDCDMDHPTHLAGADLAAAACDALCGAAPTPAHARAATLAGAGAGPALLLPGTPSADCSGGMSLEDSLEDSWCCDGPFGGGGGSGAGLRGGAAHALTAAALDELELGLRCGAPRPSQLMRLDSF</sequence>